<gene>
    <name evidence="1" type="ORF">MILVUS5_LOCUS4765</name>
</gene>
<name>A0ACB0INZ5_TRIPR</name>
<organism evidence="1 2">
    <name type="scientific">Trifolium pratense</name>
    <name type="common">Red clover</name>
    <dbReference type="NCBI Taxonomy" id="57577"/>
    <lineage>
        <taxon>Eukaryota</taxon>
        <taxon>Viridiplantae</taxon>
        <taxon>Streptophyta</taxon>
        <taxon>Embryophyta</taxon>
        <taxon>Tracheophyta</taxon>
        <taxon>Spermatophyta</taxon>
        <taxon>Magnoliopsida</taxon>
        <taxon>eudicotyledons</taxon>
        <taxon>Gunneridae</taxon>
        <taxon>Pentapetalae</taxon>
        <taxon>rosids</taxon>
        <taxon>fabids</taxon>
        <taxon>Fabales</taxon>
        <taxon>Fabaceae</taxon>
        <taxon>Papilionoideae</taxon>
        <taxon>50 kb inversion clade</taxon>
        <taxon>NPAAA clade</taxon>
        <taxon>Hologalegina</taxon>
        <taxon>IRL clade</taxon>
        <taxon>Trifolieae</taxon>
        <taxon>Trifolium</taxon>
    </lineage>
</organism>
<dbReference type="EMBL" id="CASHSV030000002">
    <property type="protein sequence ID" value="CAJ2633720.1"/>
    <property type="molecule type" value="Genomic_DNA"/>
</dbReference>
<sequence length="311" mass="35291">MEVIIRSHFLHSPPLSILSSFSSLQLSAPRCIMMNTQKQGRSKFLEFPFVSAPHKNLLVDLVTTIEDRFQSNLLPCSLPPHVQHYKNKSDTSQISLQITPGNNDSPIDFVMGSWVHAELPTGGLLDITSLSAYLNTSNDAPNFVFDLIRSSPTMLIFFLDLLPRKDLVLCPDYLKTFYDDTKLDTHRQTLENLSEVQPYLSSSLFYRAMASPTAIFVRISTENDGGDRIDEIIRNYLDPITKQVLGIWLDHCACAKRELGEEERASLGKRDCVIRNKTIEYDLGSSFPRMFGPEAAKEILEAIKEYFFMKT</sequence>
<reference evidence="1" key="1">
    <citation type="submission" date="2023-10" db="EMBL/GenBank/DDBJ databases">
        <authorList>
            <person name="Rodriguez Cubillos JULIANA M."/>
            <person name="De Vega J."/>
        </authorList>
    </citation>
    <scope>NUCLEOTIDE SEQUENCE</scope>
</reference>
<dbReference type="Proteomes" id="UP001177021">
    <property type="component" value="Unassembled WGS sequence"/>
</dbReference>
<evidence type="ECO:0000313" key="2">
    <source>
        <dbReference type="Proteomes" id="UP001177021"/>
    </source>
</evidence>
<accession>A0ACB0INZ5</accession>
<keyword evidence="2" id="KW-1185">Reference proteome</keyword>
<proteinExistence type="predicted"/>
<comment type="caution">
    <text evidence="1">The sequence shown here is derived from an EMBL/GenBank/DDBJ whole genome shotgun (WGS) entry which is preliminary data.</text>
</comment>
<evidence type="ECO:0000313" key="1">
    <source>
        <dbReference type="EMBL" id="CAJ2633720.1"/>
    </source>
</evidence>
<protein>
    <submittedName>
        <fullName evidence="1">Uncharacterized protein</fullName>
    </submittedName>
</protein>